<evidence type="ECO:0000313" key="2">
    <source>
        <dbReference type="EMBL" id="RHZ78958.1"/>
    </source>
</evidence>
<reference evidence="2 3" key="1">
    <citation type="submission" date="2018-08" db="EMBL/GenBank/DDBJ databases">
        <title>Genome and evolution of the arbuscular mycorrhizal fungus Diversispora epigaea (formerly Glomus versiforme) and its bacterial endosymbionts.</title>
        <authorList>
            <person name="Sun X."/>
            <person name="Fei Z."/>
            <person name="Harrison M."/>
        </authorList>
    </citation>
    <scope>NUCLEOTIDE SEQUENCE [LARGE SCALE GENOMIC DNA]</scope>
    <source>
        <strain evidence="2 3">IT104</strain>
    </source>
</reference>
<feature type="transmembrane region" description="Helical" evidence="1">
    <location>
        <begin position="222"/>
        <end position="243"/>
    </location>
</feature>
<evidence type="ECO:0000256" key="1">
    <source>
        <dbReference type="SAM" id="Phobius"/>
    </source>
</evidence>
<dbReference type="AlphaFoldDB" id="A0A397IX40"/>
<proteinExistence type="predicted"/>
<keyword evidence="3" id="KW-1185">Reference proteome</keyword>
<comment type="caution">
    <text evidence="2">The sequence shown here is derived from an EMBL/GenBank/DDBJ whole genome shotgun (WGS) entry which is preliminary data.</text>
</comment>
<evidence type="ECO:0000313" key="3">
    <source>
        <dbReference type="Proteomes" id="UP000266861"/>
    </source>
</evidence>
<dbReference type="Proteomes" id="UP000266861">
    <property type="component" value="Unassembled WGS sequence"/>
</dbReference>
<accession>A0A397IX40</accession>
<organism evidence="2 3">
    <name type="scientific">Diversispora epigaea</name>
    <dbReference type="NCBI Taxonomy" id="1348612"/>
    <lineage>
        <taxon>Eukaryota</taxon>
        <taxon>Fungi</taxon>
        <taxon>Fungi incertae sedis</taxon>
        <taxon>Mucoromycota</taxon>
        <taxon>Glomeromycotina</taxon>
        <taxon>Glomeromycetes</taxon>
        <taxon>Diversisporales</taxon>
        <taxon>Diversisporaceae</taxon>
        <taxon>Diversispora</taxon>
    </lineage>
</organism>
<name>A0A397IX40_9GLOM</name>
<sequence>MSDSFWSLSSNFSLTHNPSSVWSYGSKPVGYLTGTFNLLTHLVQDSNGTGIVAWFEEGASYGNSWLGVYYNPNPTTTTFGSKNIFPAKSVCMHPETDKGFSVVRFTAPTNGNYSLNVTFAHVDNTATNRHTGVYIVYNNLETLWETDLVGIGYSDSFKSIDSGIAVRENETIDFIVGIGSDSLSFYDMTLARVDIRLLVATSTNENTNSTNLMNRNQTLMKVGIIVGSLFILAIFVILGYSCYGHRKNKQTPQKKSGRVRGRS</sequence>
<gene>
    <name evidence="2" type="ORF">Glove_153g43</name>
</gene>
<dbReference type="OrthoDB" id="2416564at2759"/>
<keyword evidence="1" id="KW-0812">Transmembrane</keyword>
<keyword evidence="1" id="KW-1133">Transmembrane helix</keyword>
<dbReference type="EMBL" id="PQFF01000144">
    <property type="protein sequence ID" value="RHZ78958.1"/>
    <property type="molecule type" value="Genomic_DNA"/>
</dbReference>
<protein>
    <submittedName>
        <fullName evidence="2">Uncharacterized protein</fullName>
    </submittedName>
</protein>
<keyword evidence="1" id="KW-0472">Membrane</keyword>